<dbReference type="AlphaFoldDB" id="A0A212KG85"/>
<reference evidence="3" key="1">
    <citation type="submission" date="2016-04" db="EMBL/GenBank/DDBJ databases">
        <authorList>
            <person name="Evans L.H."/>
            <person name="Alamgir A."/>
            <person name="Owens N."/>
            <person name="Weber N.D."/>
            <person name="Virtaneva K."/>
            <person name="Barbian K."/>
            <person name="Babar A."/>
            <person name="Rosenke K."/>
        </authorList>
    </citation>
    <scope>NUCLEOTIDE SEQUENCE</scope>
    <source>
        <strain evidence="3">86</strain>
    </source>
</reference>
<dbReference type="PANTHER" id="PTHR38340">
    <property type="entry name" value="S-LAYER PROTEIN"/>
    <property type="match status" value="1"/>
</dbReference>
<gene>
    <name evidence="3" type="ORF">KL86DPRO_70002</name>
</gene>
<proteinExistence type="predicted"/>
<organism evidence="3">
    <name type="scientific">uncultured delta proteobacterium</name>
    <dbReference type="NCBI Taxonomy" id="34034"/>
    <lineage>
        <taxon>Bacteria</taxon>
        <taxon>Deltaproteobacteria</taxon>
        <taxon>environmental samples</taxon>
    </lineage>
</organism>
<keyword evidence="2" id="KW-0964">Secreted</keyword>
<dbReference type="Gene3D" id="2.150.10.10">
    <property type="entry name" value="Serralysin-like metalloprotease, C-terminal"/>
    <property type="match status" value="1"/>
</dbReference>
<dbReference type="InterPro" id="IPR018511">
    <property type="entry name" value="Hemolysin-typ_Ca-bd_CS"/>
</dbReference>
<evidence type="ECO:0000256" key="2">
    <source>
        <dbReference type="ARBA" id="ARBA00022525"/>
    </source>
</evidence>
<evidence type="ECO:0000313" key="3">
    <source>
        <dbReference type="EMBL" id="SBW10744.1"/>
    </source>
</evidence>
<comment type="subcellular location">
    <subcellularLocation>
        <location evidence="1">Secreted</location>
    </subcellularLocation>
</comment>
<name>A0A212KG85_9DELT</name>
<sequence>MNRSASSRLRIRRKASTTAGADAKGVTWTTAALADSFATAADGTTTVTIKGTGGVDVIDAKAVNDATIKLVIDGGLGGTAGKIGDKLTGGAGDDTITASGLGNHVLVGGGGKDTITGGSGNDTITGGAGADTLTGNGGNDIFKFALASDSAPSAYDTITDFVAKTATVNGDVLQFAKDAFGGDMTAVGAAITVVVADNGSLALAALSSAALGADKTNFALDKSTGTLYIDGTSAAAGTSDGTADMAIMLTGVTTIDANAIAFV</sequence>
<dbReference type="InterPro" id="IPR011049">
    <property type="entry name" value="Serralysin-like_metalloprot_C"/>
</dbReference>
<dbReference type="Pfam" id="PF00353">
    <property type="entry name" value="HemolysinCabind"/>
    <property type="match status" value="2"/>
</dbReference>
<accession>A0A212KG85</accession>
<dbReference type="PRINTS" id="PR00313">
    <property type="entry name" value="CABNDNGRPT"/>
</dbReference>
<dbReference type="InterPro" id="IPR001343">
    <property type="entry name" value="Hemolysn_Ca-bd"/>
</dbReference>
<dbReference type="PROSITE" id="PS00330">
    <property type="entry name" value="HEMOLYSIN_CALCIUM"/>
    <property type="match status" value="1"/>
</dbReference>
<dbReference type="PANTHER" id="PTHR38340:SF1">
    <property type="entry name" value="S-LAYER PROTEIN"/>
    <property type="match status" value="1"/>
</dbReference>
<evidence type="ECO:0000256" key="1">
    <source>
        <dbReference type="ARBA" id="ARBA00004613"/>
    </source>
</evidence>
<dbReference type="EMBL" id="FLUQ01000007">
    <property type="protein sequence ID" value="SBW10744.1"/>
    <property type="molecule type" value="Genomic_DNA"/>
</dbReference>
<protein>
    <submittedName>
        <fullName evidence="3">Uncharacterized protein</fullName>
    </submittedName>
</protein>
<dbReference type="GO" id="GO:0005615">
    <property type="term" value="C:extracellular space"/>
    <property type="evidence" value="ECO:0007669"/>
    <property type="project" value="InterPro"/>
</dbReference>
<dbReference type="GO" id="GO:0005509">
    <property type="term" value="F:calcium ion binding"/>
    <property type="evidence" value="ECO:0007669"/>
    <property type="project" value="InterPro"/>
</dbReference>
<dbReference type="SUPFAM" id="SSF51120">
    <property type="entry name" value="beta-Roll"/>
    <property type="match status" value="1"/>
</dbReference>
<dbReference type="InterPro" id="IPR050557">
    <property type="entry name" value="RTX_toxin/Mannuronan_C5-epim"/>
</dbReference>